<dbReference type="InterPro" id="IPR025488">
    <property type="entry name" value="DUF4380"/>
</dbReference>
<dbReference type="AlphaFoldDB" id="A0A6B0YNU6"/>
<comment type="caution">
    <text evidence="1">The sequence shown here is derived from an EMBL/GenBank/DDBJ whole genome shotgun (WGS) entry which is preliminary data.</text>
</comment>
<sequence>MADQDAAASDCRIEHISFHGWEAVRLSNGLVSLVAIPDVGGRIMAYNLGDYPYLWFDRNLAGKLFSAEENMGDGSIVAWKNYGGDKTWPAPQGWDSPDQWHGPPDPVLDTGRYALEILDSPAAAASIRMESLPDPRTGVQISRQVTLHAGGGRVSLHLEMTNVSDRARSWGIWDIVQVDATRLDDDGQETHNDQAWLYVPTSPDSRFSRGFNVMFGEEDNPEWQPEVRPNLLGAQYLYQLGKIGIDSTAGWIAFVNQSTDFAFCQRFGYFHGEEYPDEGASVECWTTGHGEPVGGLDFGKLNLFHMEAEILGPLRSMAPGATQSLDIDWYAARCPGPIVNVTDAGCANQRLKAESIDAGIRLTGVFGLFHLGNVQLVWLGEDECGVGAETLALVNPLNVLRVDCVRRPPPGAQVAQLLLCDAQGQPISQLDSCPIH</sequence>
<protein>
    <submittedName>
        <fullName evidence="1">DUF4380 domain-containing protein</fullName>
    </submittedName>
</protein>
<evidence type="ECO:0000313" key="1">
    <source>
        <dbReference type="EMBL" id="MXY92630.1"/>
    </source>
</evidence>
<name>A0A6B0YNU6_9CHLR</name>
<reference evidence="1" key="1">
    <citation type="submission" date="2019-09" db="EMBL/GenBank/DDBJ databases">
        <title>Characterisation of the sponge microbiome using genome-centric metagenomics.</title>
        <authorList>
            <person name="Engelberts J.P."/>
            <person name="Robbins S.J."/>
            <person name="De Goeij J.M."/>
            <person name="Aranda M."/>
            <person name="Bell S.C."/>
            <person name="Webster N.S."/>
        </authorList>
    </citation>
    <scope>NUCLEOTIDE SEQUENCE</scope>
    <source>
        <strain evidence="1">SB0664_bin_27</strain>
    </source>
</reference>
<dbReference type="Pfam" id="PF14315">
    <property type="entry name" value="DUF4380"/>
    <property type="match status" value="1"/>
</dbReference>
<organism evidence="1">
    <name type="scientific">Caldilineaceae bacterium SB0664_bin_27</name>
    <dbReference type="NCBI Taxonomy" id="2605260"/>
    <lineage>
        <taxon>Bacteria</taxon>
        <taxon>Bacillati</taxon>
        <taxon>Chloroflexota</taxon>
        <taxon>Caldilineae</taxon>
        <taxon>Caldilineales</taxon>
        <taxon>Caldilineaceae</taxon>
    </lineage>
</organism>
<gene>
    <name evidence="1" type="ORF">F4Y42_04185</name>
</gene>
<dbReference type="EMBL" id="VXRG01000038">
    <property type="protein sequence ID" value="MXY92630.1"/>
    <property type="molecule type" value="Genomic_DNA"/>
</dbReference>
<proteinExistence type="predicted"/>
<accession>A0A6B0YNU6</accession>